<keyword evidence="1" id="KW-0238">DNA-binding</keyword>
<reference evidence="5 6" key="1">
    <citation type="submission" date="2018-09" db="EMBL/GenBank/DDBJ databases">
        <title>Novel species of Cryobacterium.</title>
        <authorList>
            <person name="Liu Q."/>
            <person name="Xin Y.-H."/>
        </authorList>
    </citation>
    <scope>NUCLEOTIDE SEQUENCE [LARGE SCALE GENOMIC DNA]</scope>
    <source>
        <strain evidence="5 6">Hh39</strain>
    </source>
</reference>
<dbReference type="Pfam" id="PF11774">
    <property type="entry name" value="Lsr2"/>
    <property type="match status" value="1"/>
</dbReference>
<dbReference type="Proteomes" id="UP000272015">
    <property type="component" value="Unassembled WGS sequence"/>
</dbReference>
<feature type="domain" description="Lsr2 DNA-binding" evidence="4">
    <location>
        <begin position="81"/>
        <end position="116"/>
    </location>
</feature>
<protein>
    <submittedName>
        <fullName evidence="5">Lsr2 family protein</fullName>
    </submittedName>
</protein>
<sequence length="119" mass="13091">MAQKLVKLFVDDLDGSEANETIRFGFEGVTYDIDLSASNAQEMRDTMRPFVEHARRVARSAAARTAASRTAGPRSVSASQRRTDLAAAREWLRAQGETVSDKGRIAAAQLEKYRTAVTD</sequence>
<organism evidence="5 6">
    <name type="scientific">Cryobacterium melibiosiphilum</name>
    <dbReference type="NCBI Taxonomy" id="995039"/>
    <lineage>
        <taxon>Bacteria</taxon>
        <taxon>Bacillati</taxon>
        <taxon>Actinomycetota</taxon>
        <taxon>Actinomycetes</taxon>
        <taxon>Micrococcales</taxon>
        <taxon>Microbacteriaceae</taxon>
        <taxon>Cryobacterium</taxon>
    </lineage>
</organism>
<dbReference type="EMBL" id="QZVS01000094">
    <property type="protein sequence ID" value="RJT86209.1"/>
    <property type="molecule type" value="Genomic_DNA"/>
</dbReference>
<dbReference type="Gene3D" id="3.30.60.230">
    <property type="entry name" value="Lsr2, dimerization domain"/>
    <property type="match status" value="1"/>
</dbReference>
<evidence type="ECO:0000259" key="4">
    <source>
        <dbReference type="Pfam" id="PF23359"/>
    </source>
</evidence>
<accession>A0A3A5MDH3</accession>
<dbReference type="InterPro" id="IPR042261">
    <property type="entry name" value="Lsr2-like_dimerization"/>
</dbReference>
<evidence type="ECO:0000313" key="6">
    <source>
        <dbReference type="Proteomes" id="UP000272015"/>
    </source>
</evidence>
<feature type="compositionally biased region" description="Low complexity" evidence="2">
    <location>
        <begin position="61"/>
        <end position="71"/>
    </location>
</feature>
<evidence type="ECO:0000259" key="3">
    <source>
        <dbReference type="Pfam" id="PF11774"/>
    </source>
</evidence>
<evidence type="ECO:0000256" key="1">
    <source>
        <dbReference type="ARBA" id="ARBA00023125"/>
    </source>
</evidence>
<feature type="domain" description="Lsr2 dimerization" evidence="3">
    <location>
        <begin position="1"/>
        <end position="57"/>
    </location>
</feature>
<gene>
    <name evidence="5" type="ORF">D6T64_18255</name>
</gene>
<dbReference type="GO" id="GO:0003677">
    <property type="term" value="F:DNA binding"/>
    <property type="evidence" value="ECO:0007669"/>
    <property type="project" value="UniProtKB-KW"/>
</dbReference>
<keyword evidence="6" id="KW-1185">Reference proteome</keyword>
<dbReference type="InterPro" id="IPR024412">
    <property type="entry name" value="Lsr2_dim_dom"/>
</dbReference>
<evidence type="ECO:0000256" key="2">
    <source>
        <dbReference type="SAM" id="MobiDB-lite"/>
    </source>
</evidence>
<dbReference type="GO" id="GO:0016746">
    <property type="term" value="F:acyltransferase activity"/>
    <property type="evidence" value="ECO:0007669"/>
    <property type="project" value="InterPro"/>
</dbReference>
<comment type="caution">
    <text evidence="5">The sequence shown here is derived from an EMBL/GenBank/DDBJ whole genome shotgun (WGS) entry which is preliminary data.</text>
</comment>
<dbReference type="InterPro" id="IPR036625">
    <property type="entry name" value="E3-bd_dom_sf"/>
</dbReference>
<name>A0A3A5MDH3_9MICO</name>
<dbReference type="Pfam" id="PF23359">
    <property type="entry name" value="Lsr2_DNA-bd"/>
    <property type="match status" value="1"/>
</dbReference>
<feature type="region of interest" description="Disordered" evidence="2">
    <location>
        <begin position="61"/>
        <end position="82"/>
    </location>
</feature>
<dbReference type="Gene3D" id="4.10.320.10">
    <property type="entry name" value="E3-binding domain"/>
    <property type="match status" value="1"/>
</dbReference>
<dbReference type="AlphaFoldDB" id="A0A3A5MDH3"/>
<proteinExistence type="predicted"/>
<dbReference type="InterPro" id="IPR055370">
    <property type="entry name" value="Lsr2_DNA-bd"/>
</dbReference>
<evidence type="ECO:0000313" key="5">
    <source>
        <dbReference type="EMBL" id="RJT86209.1"/>
    </source>
</evidence>
<dbReference type="OrthoDB" id="4113332at2"/>
<dbReference type="RefSeq" id="WP_119976106.1">
    <property type="nucleotide sequence ID" value="NZ_JBHSQA010000015.1"/>
</dbReference>